<sequence>MWPDFEKGIAIPPGRNGIIKRPSRRKQFLIVLSLSLLGVFFTLQHWLRDQQLTFLINHHPHHYEALPPLKFKKDGTFQLSIFSDLHFGENAWEPWGPRQDIHSLRVINTVLDQEPTTDFVVLNGDLITGENVYLENGTGYVDLIGKELDKRGVEWGSTYGNHDSDYNLSPTRIYEREKRFRGVGRGGWRLAQRGRWGRGGYKFQEGGEQNKKGRENWVHPKVVGWFKETRERLRRENRGRGVPGLGFVHIPTTAFLEVQERGVDGRRQPGIDKDRPVNRQGEGWCADGGNGEGCEYGGQDGEFMEVVMEEGLLGLFVGHDHGDTWCSDYEKEGKRMYLCFGQHTGYGGYGDWIRGSRQVAVSIEGLRQREMDTWVRLESGKAVGRVRLNESYGRDEYEAVEDERTHLPVDDESKE</sequence>
<feature type="compositionally biased region" description="Basic and acidic residues" evidence="1">
    <location>
        <begin position="265"/>
        <end position="277"/>
    </location>
</feature>
<dbReference type="AlphaFoldDB" id="A0AA40A798"/>
<keyword evidence="5" id="KW-1185">Reference proteome</keyword>
<dbReference type="EMBL" id="JAUKTV010000017">
    <property type="protein sequence ID" value="KAK0710515.1"/>
    <property type="molecule type" value="Genomic_DNA"/>
</dbReference>
<gene>
    <name evidence="4" type="ORF">B0T21DRAFT_416062</name>
</gene>
<dbReference type="Gene3D" id="3.60.21.10">
    <property type="match status" value="1"/>
</dbReference>
<keyword evidence="2" id="KW-0812">Transmembrane</keyword>
<dbReference type="Pfam" id="PF00149">
    <property type="entry name" value="Metallophos"/>
    <property type="match status" value="1"/>
</dbReference>
<dbReference type="PANTHER" id="PTHR32440">
    <property type="entry name" value="PHOSPHATASE DCR2-RELATED-RELATED"/>
    <property type="match status" value="1"/>
</dbReference>
<evidence type="ECO:0000313" key="4">
    <source>
        <dbReference type="EMBL" id="KAK0710515.1"/>
    </source>
</evidence>
<dbReference type="SUPFAM" id="SSF56300">
    <property type="entry name" value="Metallo-dependent phosphatases"/>
    <property type="match status" value="1"/>
</dbReference>
<feature type="transmembrane region" description="Helical" evidence="2">
    <location>
        <begin position="28"/>
        <end position="47"/>
    </location>
</feature>
<dbReference type="CDD" id="cd07383">
    <property type="entry name" value="MPP_Dcr2"/>
    <property type="match status" value="1"/>
</dbReference>
<protein>
    <submittedName>
        <fullName evidence="4">Metallo-dependent phosphatase-like protein</fullName>
    </submittedName>
</protein>
<keyword evidence="2" id="KW-1133">Transmembrane helix</keyword>
<dbReference type="PANTHER" id="PTHR32440:SF11">
    <property type="entry name" value="METALLOPHOSPHOESTERASE DOMAIN-CONTAINING PROTEIN"/>
    <property type="match status" value="1"/>
</dbReference>
<evidence type="ECO:0000256" key="1">
    <source>
        <dbReference type="SAM" id="MobiDB-lite"/>
    </source>
</evidence>
<evidence type="ECO:0000256" key="2">
    <source>
        <dbReference type="SAM" id="Phobius"/>
    </source>
</evidence>
<feature type="region of interest" description="Disordered" evidence="1">
    <location>
        <begin position="265"/>
        <end position="284"/>
    </location>
</feature>
<evidence type="ECO:0000259" key="3">
    <source>
        <dbReference type="Pfam" id="PF00149"/>
    </source>
</evidence>
<dbReference type="GO" id="GO:0016788">
    <property type="term" value="F:hydrolase activity, acting on ester bonds"/>
    <property type="evidence" value="ECO:0007669"/>
    <property type="project" value="TreeGrafter"/>
</dbReference>
<organism evidence="4 5">
    <name type="scientific">Apiosordaria backusii</name>
    <dbReference type="NCBI Taxonomy" id="314023"/>
    <lineage>
        <taxon>Eukaryota</taxon>
        <taxon>Fungi</taxon>
        <taxon>Dikarya</taxon>
        <taxon>Ascomycota</taxon>
        <taxon>Pezizomycotina</taxon>
        <taxon>Sordariomycetes</taxon>
        <taxon>Sordariomycetidae</taxon>
        <taxon>Sordariales</taxon>
        <taxon>Lasiosphaeriaceae</taxon>
        <taxon>Apiosordaria</taxon>
    </lineage>
</organism>
<dbReference type="Proteomes" id="UP001172159">
    <property type="component" value="Unassembled WGS sequence"/>
</dbReference>
<name>A0AA40A798_9PEZI</name>
<dbReference type="GO" id="GO:0005737">
    <property type="term" value="C:cytoplasm"/>
    <property type="evidence" value="ECO:0007669"/>
    <property type="project" value="TreeGrafter"/>
</dbReference>
<reference evidence="4" key="1">
    <citation type="submission" date="2023-06" db="EMBL/GenBank/DDBJ databases">
        <title>Genome-scale phylogeny and comparative genomics of the fungal order Sordariales.</title>
        <authorList>
            <consortium name="Lawrence Berkeley National Laboratory"/>
            <person name="Hensen N."/>
            <person name="Bonometti L."/>
            <person name="Westerberg I."/>
            <person name="Brannstrom I.O."/>
            <person name="Guillou S."/>
            <person name="Cros-Aarteil S."/>
            <person name="Calhoun S."/>
            <person name="Haridas S."/>
            <person name="Kuo A."/>
            <person name="Mondo S."/>
            <person name="Pangilinan J."/>
            <person name="Riley R."/>
            <person name="Labutti K."/>
            <person name="Andreopoulos B."/>
            <person name="Lipzen A."/>
            <person name="Chen C."/>
            <person name="Yanf M."/>
            <person name="Daum C."/>
            <person name="Ng V."/>
            <person name="Clum A."/>
            <person name="Steindorff A."/>
            <person name="Ohm R."/>
            <person name="Martin F."/>
            <person name="Silar P."/>
            <person name="Natvig D."/>
            <person name="Lalanne C."/>
            <person name="Gautier V."/>
            <person name="Ament-Velasquez S.L."/>
            <person name="Kruys A."/>
            <person name="Hutchinson M.I."/>
            <person name="Powell A.J."/>
            <person name="Barry K."/>
            <person name="Miller A.N."/>
            <person name="Grigoriev I.V."/>
            <person name="Debuchy R."/>
            <person name="Gladieux P."/>
            <person name="Thoren M.H."/>
            <person name="Johannesson H."/>
        </authorList>
    </citation>
    <scope>NUCLEOTIDE SEQUENCE</scope>
    <source>
        <strain evidence="4">CBS 540.89</strain>
    </source>
</reference>
<feature type="domain" description="Calcineurin-like phosphoesterase" evidence="3">
    <location>
        <begin position="81"/>
        <end position="321"/>
    </location>
</feature>
<dbReference type="InterPro" id="IPR029052">
    <property type="entry name" value="Metallo-depent_PP-like"/>
</dbReference>
<comment type="caution">
    <text evidence="4">The sequence shown here is derived from an EMBL/GenBank/DDBJ whole genome shotgun (WGS) entry which is preliminary data.</text>
</comment>
<dbReference type="InterPro" id="IPR004843">
    <property type="entry name" value="Calcineurin-like_PHP"/>
</dbReference>
<evidence type="ECO:0000313" key="5">
    <source>
        <dbReference type="Proteomes" id="UP001172159"/>
    </source>
</evidence>
<proteinExistence type="predicted"/>
<accession>A0AA40A798</accession>
<keyword evidence="2" id="KW-0472">Membrane</keyword>